<dbReference type="STRING" id="763407.A0A167P798"/>
<evidence type="ECO:0000256" key="1">
    <source>
        <dbReference type="ARBA" id="ARBA00008140"/>
    </source>
</evidence>
<evidence type="ECO:0000256" key="2">
    <source>
        <dbReference type="ARBA" id="ARBA00022670"/>
    </source>
</evidence>
<evidence type="ECO:0000313" key="5">
    <source>
        <dbReference type="EMBL" id="OAD77389.1"/>
    </source>
</evidence>
<dbReference type="InterPro" id="IPR008580">
    <property type="entry name" value="PPPDE_dom"/>
</dbReference>
<sequence>IYHSGVEIHGHEYCFGGHEYEGITGVFVVEAKIGPPGVLFKQSIHMGCTELSDEAIGQVLKDLSKEFIGTSYNLLTRNCNHFTETLVQRLVKKPAPKWINRAAKLGTMFPCIIPTEWVEPPDLE</sequence>
<dbReference type="GO" id="GO:0101005">
    <property type="term" value="F:deubiquitinase activity"/>
    <property type="evidence" value="ECO:0007669"/>
    <property type="project" value="TreeGrafter"/>
</dbReference>
<evidence type="ECO:0000256" key="3">
    <source>
        <dbReference type="ARBA" id="ARBA00022801"/>
    </source>
</evidence>
<dbReference type="PANTHER" id="PTHR12378">
    <property type="entry name" value="DESUMOYLATING ISOPEPTIDASE"/>
    <property type="match status" value="1"/>
</dbReference>
<keyword evidence="6" id="KW-1185">Reference proteome</keyword>
<reference evidence="6" key="1">
    <citation type="submission" date="2015-06" db="EMBL/GenBank/DDBJ databases">
        <title>Expansion of signal transduction pathways in fungi by whole-genome duplication.</title>
        <authorList>
            <consortium name="DOE Joint Genome Institute"/>
            <person name="Corrochano L.M."/>
            <person name="Kuo A."/>
            <person name="Marcet-Houben M."/>
            <person name="Polaino S."/>
            <person name="Salamov A."/>
            <person name="Villalobos J.M."/>
            <person name="Alvarez M.I."/>
            <person name="Avalos J."/>
            <person name="Benito E.P."/>
            <person name="Benoit I."/>
            <person name="Burger G."/>
            <person name="Camino L.P."/>
            <person name="Canovas D."/>
            <person name="Cerda-Olmedo E."/>
            <person name="Cheng J.-F."/>
            <person name="Dominguez A."/>
            <person name="Elias M."/>
            <person name="Eslava A.P."/>
            <person name="Glaser F."/>
            <person name="Grimwood J."/>
            <person name="Gutierrez G."/>
            <person name="Heitman J."/>
            <person name="Henrissat B."/>
            <person name="Iturriaga E.A."/>
            <person name="Lang B.F."/>
            <person name="Lavin J.L."/>
            <person name="Lee S."/>
            <person name="Li W."/>
            <person name="Lindquist E."/>
            <person name="Lopez-Garcia S."/>
            <person name="Luque E.M."/>
            <person name="Marcos A.T."/>
            <person name="Martin J."/>
            <person name="McCluskey K."/>
            <person name="Medina H.R."/>
            <person name="Miralles-Duran A."/>
            <person name="Miyazaki A."/>
            <person name="Munoz-Torres E."/>
            <person name="Oguiza J.A."/>
            <person name="Ohm R."/>
            <person name="Olmedo M."/>
            <person name="Orejas M."/>
            <person name="Ortiz-Castellanos L."/>
            <person name="Pisabarro A.G."/>
            <person name="Rodriguez-Romero J."/>
            <person name="Ruiz-Herrera J."/>
            <person name="Ruiz-Vazquez R."/>
            <person name="Sanz C."/>
            <person name="Schackwitz W."/>
            <person name="Schmutz J."/>
            <person name="Shahriari M."/>
            <person name="Shelest E."/>
            <person name="Silva-Franco F."/>
            <person name="Soanes D."/>
            <person name="Syed K."/>
            <person name="Tagua V.G."/>
            <person name="Talbot N.J."/>
            <person name="Thon M."/>
            <person name="De vries R.P."/>
            <person name="Wiebenga A."/>
            <person name="Yadav J.S."/>
            <person name="Braun E.L."/>
            <person name="Baker S."/>
            <person name="Garre V."/>
            <person name="Horwitz B."/>
            <person name="Torres-Martinez S."/>
            <person name="Idnurm A."/>
            <person name="Herrera-Estrella A."/>
            <person name="Gabaldon T."/>
            <person name="Grigoriev I.V."/>
        </authorList>
    </citation>
    <scope>NUCLEOTIDE SEQUENCE [LARGE SCALE GENOMIC DNA]</scope>
    <source>
        <strain evidence="6">NRRL 1555(-)</strain>
    </source>
</reference>
<dbReference type="VEuPathDB" id="FungiDB:PHYBLDRAFT_13618"/>
<proteinExistence type="inferred from homology"/>
<feature type="non-terminal residue" evidence="5">
    <location>
        <position position="1"/>
    </location>
</feature>
<name>A0A167P798_PHYB8</name>
<evidence type="ECO:0000313" key="6">
    <source>
        <dbReference type="Proteomes" id="UP000077315"/>
    </source>
</evidence>
<dbReference type="AlphaFoldDB" id="A0A167P798"/>
<evidence type="ECO:0000259" key="4">
    <source>
        <dbReference type="PROSITE" id="PS51858"/>
    </source>
</evidence>
<dbReference type="EMBL" id="KV440974">
    <property type="protein sequence ID" value="OAD77389.1"/>
    <property type="molecule type" value="Genomic_DNA"/>
</dbReference>
<dbReference type="RefSeq" id="XP_018295429.1">
    <property type="nucleotide sequence ID" value="XM_018429769.1"/>
</dbReference>
<comment type="similarity">
    <text evidence="1">Belongs to the DeSI family.</text>
</comment>
<dbReference type="InParanoid" id="A0A167P798"/>
<accession>A0A167P798</accession>
<keyword evidence="3" id="KW-0378">Hydrolase</keyword>
<organism evidence="5 6">
    <name type="scientific">Phycomyces blakesleeanus (strain ATCC 8743b / DSM 1359 / FGSC 10004 / NBRC 33097 / NRRL 1555)</name>
    <dbReference type="NCBI Taxonomy" id="763407"/>
    <lineage>
        <taxon>Eukaryota</taxon>
        <taxon>Fungi</taxon>
        <taxon>Fungi incertae sedis</taxon>
        <taxon>Mucoromycota</taxon>
        <taxon>Mucoromycotina</taxon>
        <taxon>Mucoromycetes</taxon>
        <taxon>Mucorales</taxon>
        <taxon>Phycomycetaceae</taxon>
        <taxon>Phycomyces</taxon>
    </lineage>
</organism>
<feature type="domain" description="PPPDE" evidence="4">
    <location>
        <begin position="1"/>
        <end position="117"/>
    </location>
</feature>
<dbReference type="GO" id="GO:0016579">
    <property type="term" value="P:protein deubiquitination"/>
    <property type="evidence" value="ECO:0007669"/>
    <property type="project" value="TreeGrafter"/>
</dbReference>
<dbReference type="GeneID" id="28990675"/>
<feature type="non-terminal residue" evidence="5">
    <location>
        <position position="124"/>
    </location>
</feature>
<dbReference type="PROSITE" id="PS51858">
    <property type="entry name" value="PPPDE"/>
    <property type="match status" value="1"/>
</dbReference>
<dbReference type="FunCoup" id="A0A167P798">
    <property type="interactions" value="106"/>
</dbReference>
<dbReference type="SMART" id="SM01179">
    <property type="entry name" value="DUF862"/>
    <property type="match status" value="1"/>
</dbReference>
<protein>
    <recommendedName>
        <fullName evidence="4">PPPDE domain-containing protein</fullName>
    </recommendedName>
</protein>
<gene>
    <name evidence="5" type="ORF">PHYBLDRAFT_13618</name>
</gene>
<dbReference type="PANTHER" id="PTHR12378:SF80">
    <property type="entry name" value="IP06716P-RELATED"/>
    <property type="match status" value="1"/>
</dbReference>
<keyword evidence="2" id="KW-0645">Protease</keyword>
<dbReference type="Gene3D" id="3.90.1720.30">
    <property type="entry name" value="PPPDE domains"/>
    <property type="match status" value="1"/>
</dbReference>
<dbReference type="OrthoDB" id="412286at2759"/>
<dbReference type="Pfam" id="PF05903">
    <property type="entry name" value="Peptidase_C97"/>
    <property type="match status" value="1"/>
</dbReference>
<dbReference type="Proteomes" id="UP000077315">
    <property type="component" value="Unassembled WGS sequence"/>
</dbReference>
<dbReference type="InterPro" id="IPR042266">
    <property type="entry name" value="PPPDE_sf"/>
</dbReference>
<dbReference type="GO" id="GO:0006508">
    <property type="term" value="P:proteolysis"/>
    <property type="evidence" value="ECO:0007669"/>
    <property type="project" value="UniProtKB-KW"/>
</dbReference>